<organism evidence="1">
    <name type="scientific">Ignisphaera aggregans</name>
    <dbReference type="NCBI Taxonomy" id="334771"/>
    <lineage>
        <taxon>Archaea</taxon>
        <taxon>Thermoproteota</taxon>
        <taxon>Thermoprotei</taxon>
        <taxon>Desulfurococcales</taxon>
        <taxon>Desulfurococcaceae</taxon>
        <taxon>Ignisphaera</taxon>
    </lineage>
</organism>
<dbReference type="AlphaFoldDB" id="A0A7C2VKY7"/>
<reference evidence="1" key="1">
    <citation type="journal article" date="2020" name="mSystems">
        <title>Genome- and Community-Level Interaction Insights into Carbon Utilization and Element Cycling Functions of Hydrothermarchaeota in Hydrothermal Sediment.</title>
        <authorList>
            <person name="Zhou Z."/>
            <person name="Liu Y."/>
            <person name="Xu W."/>
            <person name="Pan J."/>
            <person name="Luo Z.H."/>
            <person name="Li M."/>
        </authorList>
    </citation>
    <scope>NUCLEOTIDE SEQUENCE [LARGE SCALE GENOMIC DNA]</scope>
    <source>
        <strain evidence="1">SpSt-16</strain>
    </source>
</reference>
<gene>
    <name evidence="1" type="ORF">ENO77_00415</name>
</gene>
<proteinExistence type="predicted"/>
<sequence length="138" mass="15275">MGICWSDVVNEIFSRIEDLKISCPSCSAEDPCITQLPRDTPMDIQVLGECCTCLIECVLDPKQNVDRIYVNDDTGETVAIYILGDAVVEVTSTTSTILPITKLGDYIEMLEDMGYDNIDTVKKWLEKVSTALSCAEKP</sequence>
<comment type="caution">
    <text evidence="1">The sequence shown here is derived from an EMBL/GenBank/DDBJ whole genome shotgun (WGS) entry which is preliminary data.</text>
</comment>
<protein>
    <submittedName>
        <fullName evidence="1">Uncharacterized protein</fullName>
    </submittedName>
</protein>
<dbReference type="EMBL" id="DSGT01000002">
    <property type="protein sequence ID" value="HEW52640.1"/>
    <property type="molecule type" value="Genomic_DNA"/>
</dbReference>
<name>A0A7C2VKY7_9CREN</name>
<accession>A0A7C2VKY7</accession>
<evidence type="ECO:0000313" key="1">
    <source>
        <dbReference type="EMBL" id="HEW52640.1"/>
    </source>
</evidence>